<protein>
    <submittedName>
        <fullName evidence="2">Putative retrotransposon hot spot protein (RHS,)</fullName>
    </submittedName>
</protein>
<name>A0A2V2UHS8_TRYCR</name>
<reference evidence="2 3" key="1">
    <citation type="journal article" date="2018" name="Microb. Genom.">
        <title>Expanding an expanded genome: long-read sequencing of Trypanosoma cruzi.</title>
        <authorList>
            <person name="Berna L."/>
            <person name="Rodriguez M."/>
            <person name="Chiribao M.L."/>
            <person name="Parodi-Talice A."/>
            <person name="Pita S."/>
            <person name="Rijo G."/>
            <person name="Alvarez-Valin F."/>
            <person name="Robello C."/>
        </authorList>
    </citation>
    <scope>NUCLEOTIDE SEQUENCE [LARGE SCALE GENOMIC DNA]</scope>
    <source>
        <strain evidence="2 3">Dm28c</strain>
    </source>
</reference>
<proteinExistence type="predicted"/>
<dbReference type="VEuPathDB" id="TriTrypDB:TCDM_14296"/>
<sequence>MGSVTAVAVVECSRIGAFCDPTWSAEQRGAAHAQEVRVSAATALAICSLDVTCFFGIFIFGDMRGNGVLACAGCSWLPVLSFLLFSRSSPLRATDQTFLRACGAAAFLFGKKSFAGIMRLPSEPHEALGYFLGFIGGAAPHPCRVVDLYSAMHGDGDVRRQLPPVERHEQHGELNGVVVAAFSQVIREWRMQNERRCHGTFLPCTPQIFSIKHVIALFSVVWGITVMHRCCGTYDLWSLRVVVAAPNSASHLCVCVRVYVPTSSCRVCAVTAVPHGCGDRGEQYAWTNPPRAPRCCYCLLSPTLCWVNVTHLPSLWWSSCMWCASHTVWMTLLLRLSVMPVTFVSYSYSFSCLAVSVRL</sequence>
<dbReference type="VEuPathDB" id="TriTrypDB:C3747_179g42"/>
<evidence type="ECO:0000313" key="2">
    <source>
        <dbReference type="EMBL" id="PWU83550.1"/>
    </source>
</evidence>
<dbReference type="VEuPathDB" id="TriTrypDB:TCDM_12509"/>
<dbReference type="Proteomes" id="UP000246121">
    <property type="component" value="Unassembled WGS sequence"/>
</dbReference>
<evidence type="ECO:0000313" key="3">
    <source>
        <dbReference type="Proteomes" id="UP000246121"/>
    </source>
</evidence>
<dbReference type="VEuPathDB" id="TriTrypDB:TCSYLVIO_008461"/>
<gene>
    <name evidence="2" type="ORF">C4B63_309g7</name>
</gene>
<comment type="caution">
    <text evidence="2">The sequence shown here is derived from an EMBL/GenBank/DDBJ whole genome shotgun (WGS) entry which is preliminary data.</text>
</comment>
<dbReference type="AlphaFoldDB" id="A0A2V2UHS8"/>
<keyword evidence="1" id="KW-0812">Transmembrane</keyword>
<dbReference type="VEuPathDB" id="TriTrypDB:TcG_13011"/>
<dbReference type="VEuPathDB" id="TriTrypDB:TcG_13176"/>
<feature type="transmembrane region" description="Helical" evidence="1">
    <location>
        <begin position="67"/>
        <end position="85"/>
    </location>
</feature>
<dbReference type="VEuPathDB" id="TriTrypDB:TcCLB.504109.200"/>
<feature type="transmembrane region" description="Helical" evidence="1">
    <location>
        <begin position="38"/>
        <end position="61"/>
    </location>
</feature>
<keyword evidence="1" id="KW-1133">Transmembrane helix</keyword>
<dbReference type="VEuPathDB" id="TriTrypDB:TcCL_Unassigned04269"/>
<dbReference type="VEuPathDB" id="TriTrypDB:TcCLB.504099.15"/>
<accession>A0A2V2UHS8</accession>
<organism evidence="2 3">
    <name type="scientific">Trypanosoma cruzi</name>
    <dbReference type="NCBI Taxonomy" id="5693"/>
    <lineage>
        <taxon>Eukaryota</taxon>
        <taxon>Discoba</taxon>
        <taxon>Euglenozoa</taxon>
        <taxon>Kinetoplastea</taxon>
        <taxon>Metakinetoplastina</taxon>
        <taxon>Trypanosomatida</taxon>
        <taxon>Trypanosomatidae</taxon>
        <taxon>Trypanosoma</taxon>
        <taxon>Schizotrypanum</taxon>
    </lineage>
</organism>
<dbReference type="EMBL" id="PRFA01000309">
    <property type="protein sequence ID" value="PWU83550.1"/>
    <property type="molecule type" value="Genomic_DNA"/>
</dbReference>
<dbReference type="VEuPathDB" id="TriTrypDB:TcCLB.508479.490"/>
<keyword evidence="1" id="KW-0472">Membrane</keyword>
<dbReference type="VEuPathDB" id="TriTrypDB:C4B63_309g7"/>
<evidence type="ECO:0000256" key="1">
    <source>
        <dbReference type="SAM" id="Phobius"/>
    </source>
</evidence>
<dbReference type="VEuPathDB" id="TriTrypDB:TcCL_ESM08841"/>
<dbReference type="VEuPathDB" id="TriTrypDB:ECC02_012120"/>